<dbReference type="RefSeq" id="WP_193689213.1">
    <property type="nucleotide sequence ID" value="NZ_CP062942.1"/>
</dbReference>
<accession>A0A7L9UBI3</accession>
<dbReference type="Proteomes" id="UP000593875">
    <property type="component" value="Plasmid unnamed1"/>
</dbReference>
<geneLocation type="plasmid" evidence="1 2">
    <name>unnamed1</name>
</geneLocation>
<organism evidence="1 2">
    <name type="scientific">Massilia litorea</name>
    <dbReference type="NCBI Taxonomy" id="2769491"/>
    <lineage>
        <taxon>Bacteria</taxon>
        <taxon>Pseudomonadati</taxon>
        <taxon>Pseudomonadota</taxon>
        <taxon>Betaproteobacteria</taxon>
        <taxon>Burkholderiales</taxon>
        <taxon>Oxalobacteraceae</taxon>
        <taxon>Telluria group</taxon>
        <taxon>Massilia</taxon>
    </lineage>
</organism>
<gene>
    <name evidence="1" type="ORF">LPB04_23855</name>
</gene>
<name>A0A7L9UBI3_9BURK</name>
<evidence type="ECO:0000313" key="1">
    <source>
        <dbReference type="EMBL" id="QOL52247.1"/>
    </source>
</evidence>
<dbReference type="KEGG" id="mlir:LPB04_23855"/>
<keyword evidence="1" id="KW-0614">Plasmid</keyword>
<dbReference type="EMBL" id="CP062942">
    <property type="protein sequence ID" value="QOL52247.1"/>
    <property type="molecule type" value="Genomic_DNA"/>
</dbReference>
<reference evidence="1 2" key="1">
    <citation type="submission" date="2020-10" db="EMBL/GenBank/DDBJ databases">
        <title>Genome sequencing of Massilia sp. LPB0304.</title>
        <authorList>
            <person name="Kim J."/>
        </authorList>
    </citation>
    <scope>NUCLEOTIDE SEQUENCE [LARGE SCALE GENOMIC DNA]</scope>
    <source>
        <strain evidence="1 2">LPB0304</strain>
        <plasmid evidence="1 2">unnamed1</plasmid>
    </source>
</reference>
<proteinExistence type="predicted"/>
<evidence type="ECO:0000313" key="2">
    <source>
        <dbReference type="Proteomes" id="UP000593875"/>
    </source>
</evidence>
<keyword evidence="2" id="KW-1185">Reference proteome</keyword>
<dbReference type="AlphaFoldDB" id="A0A7L9UBI3"/>
<protein>
    <submittedName>
        <fullName evidence="1">Uncharacterized protein</fullName>
    </submittedName>
</protein>
<sequence>MSKQSDSYRYPMAAFSFTAKLAVPFRPISIECFFFTQVGIATSANLLEYWRCDEHSRPRRNLIARVCKPKPVAL</sequence>